<keyword evidence="2 3" id="KW-0413">Isomerase</keyword>
<evidence type="ECO:0000256" key="3">
    <source>
        <dbReference type="RuleBase" id="RU363013"/>
    </source>
</evidence>
<dbReference type="Proteomes" id="UP000231154">
    <property type="component" value="Unassembled WGS sequence"/>
</dbReference>
<dbReference type="UniPathway" id="UPA00109">
    <property type="reaction ID" value="UER00189"/>
</dbReference>
<dbReference type="PANTHER" id="PTHR21139">
    <property type="entry name" value="TRIOSEPHOSPHATE ISOMERASE"/>
    <property type="match status" value="1"/>
</dbReference>
<dbReference type="NCBIfam" id="TIGR00419">
    <property type="entry name" value="tim"/>
    <property type="match status" value="1"/>
</dbReference>
<keyword evidence="3" id="KW-0312">Gluconeogenesis</keyword>
<dbReference type="Gene3D" id="3.20.20.70">
    <property type="entry name" value="Aldolase class I"/>
    <property type="match status" value="1"/>
</dbReference>
<comment type="subunit">
    <text evidence="3">Homodimer.</text>
</comment>
<evidence type="ECO:0000313" key="5">
    <source>
        <dbReference type="Proteomes" id="UP000231154"/>
    </source>
</evidence>
<dbReference type="EC" id="5.3.1.1" evidence="3"/>
<dbReference type="PROSITE" id="PS51440">
    <property type="entry name" value="TIM_2"/>
    <property type="match status" value="1"/>
</dbReference>
<proteinExistence type="inferred from homology"/>
<keyword evidence="3" id="KW-0963">Cytoplasm</keyword>
<dbReference type="SUPFAM" id="SSF51351">
    <property type="entry name" value="Triosephosphate isomerase (TIM)"/>
    <property type="match status" value="1"/>
</dbReference>
<comment type="subcellular location">
    <subcellularLocation>
        <location evidence="3">Cytoplasm</location>
    </subcellularLocation>
</comment>
<dbReference type="InterPro" id="IPR000652">
    <property type="entry name" value="Triosephosphate_isomerase"/>
</dbReference>
<name>A0A2H0PYD6_9BACT</name>
<dbReference type="EMBL" id="PCXF01000086">
    <property type="protein sequence ID" value="PIR27063.1"/>
    <property type="molecule type" value="Genomic_DNA"/>
</dbReference>
<dbReference type="Pfam" id="PF00121">
    <property type="entry name" value="TIM"/>
    <property type="match status" value="1"/>
</dbReference>
<dbReference type="GO" id="GO:0005829">
    <property type="term" value="C:cytosol"/>
    <property type="evidence" value="ECO:0007669"/>
    <property type="project" value="TreeGrafter"/>
</dbReference>
<dbReference type="UniPathway" id="UPA00138"/>
<dbReference type="GO" id="GO:0004807">
    <property type="term" value="F:triose-phosphate isomerase activity"/>
    <property type="evidence" value="ECO:0007669"/>
    <property type="project" value="UniProtKB-UniRule"/>
</dbReference>
<dbReference type="GO" id="GO:0006094">
    <property type="term" value="P:gluconeogenesis"/>
    <property type="evidence" value="ECO:0007669"/>
    <property type="project" value="UniProtKB-UniPathway"/>
</dbReference>
<protein>
    <recommendedName>
        <fullName evidence="3">Triosephosphate isomerase</fullName>
        <ecNumber evidence="3">5.3.1.1</ecNumber>
    </recommendedName>
</protein>
<sequence>MRRPIVIANWKMYGSLSDAIVLATGIRDGIENFSGVEIILCPPAIWLTEVAGIIHKRIDQLALGAQNIHYLSEGEFTGEISATMVCDVARYAIVGHSERRKNFGETASIVARKAAAALDAGLSPIVCVGEQKKSEDSVQKVVDELKELLSDVRKSEYRDIVVAYEPVWAVGANEPATPEYSARVIVKLREIVSAETPILYGGSVNAANVYSFVRRPEIDGVLVGRAGLKVGEFVKICRIVAEYKKII</sequence>
<dbReference type="PANTHER" id="PTHR21139:SF42">
    <property type="entry name" value="TRIOSEPHOSPHATE ISOMERASE"/>
    <property type="match status" value="1"/>
</dbReference>
<accession>A0A2H0PYD6</accession>
<dbReference type="CDD" id="cd00311">
    <property type="entry name" value="TIM"/>
    <property type="match status" value="1"/>
</dbReference>
<comment type="pathway">
    <text evidence="3">Carbohydrate biosynthesis; gluconeogenesis.</text>
</comment>
<evidence type="ECO:0000313" key="4">
    <source>
        <dbReference type="EMBL" id="PIR27063.1"/>
    </source>
</evidence>
<dbReference type="InterPro" id="IPR035990">
    <property type="entry name" value="TIM_sf"/>
</dbReference>
<dbReference type="GO" id="GO:0046166">
    <property type="term" value="P:glyceraldehyde-3-phosphate biosynthetic process"/>
    <property type="evidence" value="ECO:0007669"/>
    <property type="project" value="TreeGrafter"/>
</dbReference>
<dbReference type="GO" id="GO:0006096">
    <property type="term" value="P:glycolytic process"/>
    <property type="evidence" value="ECO:0007669"/>
    <property type="project" value="UniProtKB-UniRule"/>
</dbReference>
<evidence type="ECO:0000256" key="2">
    <source>
        <dbReference type="ARBA" id="ARBA00023235"/>
    </source>
</evidence>
<dbReference type="InterPro" id="IPR013785">
    <property type="entry name" value="Aldolase_TIM"/>
</dbReference>
<reference evidence="4 5" key="1">
    <citation type="submission" date="2017-09" db="EMBL/GenBank/DDBJ databases">
        <title>Depth-based differentiation of microbial function through sediment-hosted aquifers and enrichment of novel symbionts in the deep terrestrial subsurface.</title>
        <authorList>
            <person name="Probst A.J."/>
            <person name="Ladd B."/>
            <person name="Jarett J.K."/>
            <person name="Geller-Mcgrath D.E."/>
            <person name="Sieber C.M."/>
            <person name="Emerson J.B."/>
            <person name="Anantharaman K."/>
            <person name="Thomas B.C."/>
            <person name="Malmstrom R."/>
            <person name="Stieglmeier M."/>
            <person name="Klingl A."/>
            <person name="Woyke T."/>
            <person name="Ryan C.M."/>
            <person name="Banfield J.F."/>
        </authorList>
    </citation>
    <scope>NUCLEOTIDE SEQUENCE [LARGE SCALE GENOMIC DNA]</scope>
    <source>
        <strain evidence="4">CG11_big_fil_rev_8_21_14_0_20_42_15</strain>
    </source>
</reference>
<comment type="catalytic activity">
    <reaction evidence="3">
        <text>D-glyceraldehyde 3-phosphate = dihydroxyacetone phosphate</text>
        <dbReference type="Rhea" id="RHEA:18585"/>
        <dbReference type="ChEBI" id="CHEBI:57642"/>
        <dbReference type="ChEBI" id="CHEBI:59776"/>
        <dbReference type="EC" id="5.3.1.1"/>
    </reaction>
</comment>
<gene>
    <name evidence="4" type="primary">tpiA</name>
    <name evidence="4" type="ORF">COV40_02910</name>
</gene>
<comment type="pathway">
    <text evidence="3">Carbohydrate degradation; glycolysis; D-glyceraldehyde 3-phosphate from glycerone phosphate: step 1/1.</text>
</comment>
<comment type="similarity">
    <text evidence="1 3">Belongs to the triosephosphate isomerase family.</text>
</comment>
<organism evidence="4 5">
    <name type="scientific">Candidatus Berkelbacteria bacterium CG11_big_fil_rev_8_21_14_0_20_42_15</name>
    <dbReference type="NCBI Taxonomy" id="1974517"/>
    <lineage>
        <taxon>Bacteria</taxon>
        <taxon>Candidatus Berkelbacteria</taxon>
    </lineage>
</organism>
<dbReference type="GO" id="GO:0019563">
    <property type="term" value="P:glycerol catabolic process"/>
    <property type="evidence" value="ECO:0007669"/>
    <property type="project" value="TreeGrafter"/>
</dbReference>
<evidence type="ECO:0000256" key="1">
    <source>
        <dbReference type="ARBA" id="ARBA00007422"/>
    </source>
</evidence>
<keyword evidence="3" id="KW-0324">Glycolysis</keyword>
<dbReference type="AlphaFoldDB" id="A0A2H0PYD6"/>
<comment type="caution">
    <text evidence="4">The sequence shown here is derived from an EMBL/GenBank/DDBJ whole genome shotgun (WGS) entry which is preliminary data.</text>
</comment>